<name>A0A510J8Y5_9FUSO</name>
<evidence type="ECO:0000313" key="4">
    <source>
        <dbReference type="EMBL" id="BBM35760.1"/>
    </source>
</evidence>
<dbReference type="AlphaFoldDB" id="A0A510J8Y5"/>
<dbReference type="EMBL" id="AP019822">
    <property type="protein sequence ID" value="BBM35760.1"/>
    <property type="molecule type" value="Genomic_DNA"/>
</dbReference>
<organism evidence="4 5">
    <name type="scientific">Pseudoleptotrichia goodfellowii</name>
    <dbReference type="NCBI Taxonomy" id="157692"/>
    <lineage>
        <taxon>Bacteria</taxon>
        <taxon>Fusobacteriati</taxon>
        <taxon>Fusobacteriota</taxon>
        <taxon>Fusobacteriia</taxon>
        <taxon>Fusobacteriales</taxon>
        <taxon>Leptotrichiaceae</taxon>
        <taxon>Pseudoleptotrichia</taxon>
    </lineage>
</organism>
<accession>A0A510J8Y5</accession>
<dbReference type="CDD" id="cd17792">
    <property type="entry name" value="CtkA"/>
    <property type="match status" value="1"/>
</dbReference>
<evidence type="ECO:0000256" key="1">
    <source>
        <dbReference type="ARBA" id="ARBA00022679"/>
    </source>
</evidence>
<protein>
    <submittedName>
        <fullName evidence="4">HipA-like C-terminal domain protein</fullName>
    </submittedName>
</protein>
<dbReference type="STRING" id="714315.GCA_000516535_00688"/>
<dbReference type="KEGG" id="lgo:JCM16774_0690"/>
<evidence type="ECO:0000313" key="5">
    <source>
        <dbReference type="Proteomes" id="UP000321606"/>
    </source>
</evidence>
<gene>
    <name evidence="4" type="ORF">JCM16774_0690</name>
</gene>
<sequence>MVVMEIKDYTGFKEGNKFYGGNAGHKISIIENGVKWLLKFPKSTYNLENVDMSYTSAPLSEYIGSKIYEILGHDVHETKLGIYDSKLVVACKDFTTKDYDFFELHEVKNSYLGKNEAKREYIMRKSKTSRDEVNLEELLFVLDNYEKLTKIPGIKERFWDMFVIDNFINNNDRHNGNWGILSNESGMKLAPVYDNGAGFFLKHDTNKIKKILSDEERFNQIVENGRTPYIYDGKKIDSSTVIKKLSFEKGENIAENMDLKKAVLRNVPKIELNRIFKLIDEIPEKEKGIKVMSDLEKVFYKKFLKERYEKILLPSYERIVNSKK</sequence>
<dbReference type="InterPro" id="IPR012893">
    <property type="entry name" value="HipA-like_C"/>
</dbReference>
<dbReference type="Pfam" id="PF07804">
    <property type="entry name" value="HipA_C"/>
    <property type="match status" value="1"/>
</dbReference>
<dbReference type="OrthoDB" id="9812605at2"/>
<evidence type="ECO:0000256" key="2">
    <source>
        <dbReference type="ARBA" id="ARBA00022777"/>
    </source>
</evidence>
<keyword evidence="1" id="KW-0808">Transferase</keyword>
<dbReference type="GO" id="GO:0016301">
    <property type="term" value="F:kinase activity"/>
    <property type="evidence" value="ECO:0007669"/>
    <property type="project" value="UniProtKB-KW"/>
</dbReference>
<dbReference type="Gene3D" id="3.30.200.120">
    <property type="match status" value="1"/>
</dbReference>
<feature type="domain" description="HipA-like C-terminal" evidence="3">
    <location>
        <begin position="26"/>
        <end position="195"/>
    </location>
</feature>
<keyword evidence="2" id="KW-0418">Kinase</keyword>
<proteinExistence type="predicted"/>
<dbReference type="Gene3D" id="1.10.1070.20">
    <property type="match status" value="1"/>
</dbReference>
<reference evidence="4 5" key="1">
    <citation type="submission" date="2019-07" db="EMBL/GenBank/DDBJ databases">
        <title>Complete Genome Sequence of Leptotrichia goodfellowii Strain JCM 16774.</title>
        <authorList>
            <person name="Watanabe S."/>
            <person name="Cui L."/>
        </authorList>
    </citation>
    <scope>NUCLEOTIDE SEQUENCE [LARGE SCALE GENOMIC DNA]</scope>
    <source>
        <strain evidence="4 5">JCM16774</strain>
    </source>
</reference>
<evidence type="ECO:0000259" key="3">
    <source>
        <dbReference type="Pfam" id="PF07804"/>
    </source>
</evidence>
<dbReference type="Proteomes" id="UP000321606">
    <property type="component" value="Chromosome"/>
</dbReference>